<dbReference type="InterPro" id="IPR011108">
    <property type="entry name" value="RMMBL"/>
</dbReference>
<dbReference type="CDD" id="cd16295">
    <property type="entry name" value="TTHA0252-CPSF-like_MBL-fold"/>
    <property type="match status" value="1"/>
</dbReference>
<dbReference type="InterPro" id="IPR050698">
    <property type="entry name" value="MBL"/>
</dbReference>
<dbReference type="GO" id="GO:0016787">
    <property type="term" value="F:hydrolase activity"/>
    <property type="evidence" value="ECO:0007669"/>
    <property type="project" value="UniProtKB-KW"/>
</dbReference>
<proteinExistence type="predicted"/>
<dbReference type="RefSeq" id="WP_142603656.1">
    <property type="nucleotide sequence ID" value="NZ_FXSZ01000005.1"/>
</dbReference>
<dbReference type="InterPro" id="IPR036866">
    <property type="entry name" value="RibonucZ/Hydroxyglut_hydro"/>
</dbReference>
<dbReference type="Pfam" id="PF10996">
    <property type="entry name" value="Beta-Casp"/>
    <property type="match status" value="1"/>
</dbReference>
<dbReference type="Pfam" id="PF00753">
    <property type="entry name" value="Lactamase_B"/>
    <property type="match status" value="1"/>
</dbReference>
<sequence length="466" mass="52133">MNITFHGAAQCVTGSKHLITLNNGLTILLDCGLFQGHGADTENLNRSFGFNPIDVDILVLSHAHIDHSGLIPRLVKEGFEGKIYCTPATVDLTKILLRDSAHIQEMDVKFINKRRARQHKRLIKPLYIGKDAENCFGLFQAVEYNTPFIIAPGVELTFTDAGHIIGSAAVHLKITENQNTIHLTFSGDLGRYSSEILRSPQIFPQADYILLESTYGNRLHEDQINTEKELLRHITETCIEKGGKLIIPSFSVGRTQEILYTLNNLELVGKLPELDYFVDSPLSEQATLLLKSFPDYYNETVANTMKYDKDPFDFKGLHFIEDVEESKALNQRKEPCVIISASGMAEAGRVKHHIKNNIEDARNRILMVGYCEPQSLGGRLLAGTDLVHIFGEGFIVKASVAKIDSLSAHGDYNDLIHFLACQDPGKVKKLFLVHGDPATMIEFSARLKEKGFANVEMPRMHQNYSL</sequence>
<dbReference type="AlphaFoldDB" id="A0A521D2W5"/>
<gene>
    <name evidence="4" type="ORF">SAMN06265350_105112</name>
</gene>
<dbReference type="SMART" id="SM01027">
    <property type="entry name" value="Beta-Casp"/>
    <property type="match status" value="1"/>
</dbReference>
<accession>A0A521D2W5</accession>
<reference evidence="4 5" key="1">
    <citation type="submission" date="2017-05" db="EMBL/GenBank/DDBJ databases">
        <authorList>
            <person name="Varghese N."/>
            <person name="Submissions S."/>
        </authorList>
    </citation>
    <scope>NUCLEOTIDE SEQUENCE [LARGE SCALE GENOMIC DNA]</scope>
    <source>
        <strain evidence="4 5">DSM 21342</strain>
    </source>
</reference>
<dbReference type="Pfam" id="PF07521">
    <property type="entry name" value="RMMBL"/>
    <property type="match status" value="1"/>
</dbReference>
<protein>
    <submittedName>
        <fullName evidence="4">Metallo-beta-lactamase family protein</fullName>
    </submittedName>
</protein>
<evidence type="ECO:0000259" key="2">
    <source>
        <dbReference type="SMART" id="SM00849"/>
    </source>
</evidence>
<dbReference type="GO" id="GO:0004521">
    <property type="term" value="F:RNA endonuclease activity"/>
    <property type="evidence" value="ECO:0007669"/>
    <property type="project" value="TreeGrafter"/>
</dbReference>
<dbReference type="OrthoDB" id="9803916at2"/>
<dbReference type="SMART" id="SM00849">
    <property type="entry name" value="Lactamase_B"/>
    <property type="match status" value="1"/>
</dbReference>
<keyword evidence="1" id="KW-0378">Hydrolase</keyword>
<dbReference type="SUPFAM" id="SSF56281">
    <property type="entry name" value="Metallo-hydrolase/oxidoreductase"/>
    <property type="match status" value="1"/>
</dbReference>
<feature type="domain" description="Metallo-beta-lactamase" evidence="2">
    <location>
        <begin position="13"/>
        <end position="234"/>
    </location>
</feature>
<feature type="domain" description="Beta-Casp" evidence="3">
    <location>
        <begin position="255"/>
        <end position="380"/>
    </location>
</feature>
<dbReference type="Gene3D" id="3.60.15.10">
    <property type="entry name" value="Ribonuclease Z/Hydroxyacylglutathione hydrolase-like"/>
    <property type="match status" value="1"/>
</dbReference>
<dbReference type="InterPro" id="IPR001279">
    <property type="entry name" value="Metallo-B-lactamas"/>
</dbReference>
<keyword evidence="5" id="KW-1185">Reference proteome</keyword>
<dbReference type="InterPro" id="IPR022712">
    <property type="entry name" value="Beta_Casp"/>
</dbReference>
<name>A0A521D2W5_9SPHI</name>
<evidence type="ECO:0000313" key="5">
    <source>
        <dbReference type="Proteomes" id="UP000315971"/>
    </source>
</evidence>
<evidence type="ECO:0000259" key="3">
    <source>
        <dbReference type="SMART" id="SM01027"/>
    </source>
</evidence>
<dbReference type="PANTHER" id="PTHR11203:SF37">
    <property type="entry name" value="INTEGRATOR COMPLEX SUBUNIT 11"/>
    <property type="match status" value="1"/>
</dbReference>
<organism evidence="4 5">
    <name type="scientific">Solitalea koreensis</name>
    <dbReference type="NCBI Taxonomy" id="543615"/>
    <lineage>
        <taxon>Bacteria</taxon>
        <taxon>Pseudomonadati</taxon>
        <taxon>Bacteroidota</taxon>
        <taxon>Sphingobacteriia</taxon>
        <taxon>Sphingobacteriales</taxon>
        <taxon>Sphingobacteriaceae</taxon>
        <taxon>Solitalea</taxon>
    </lineage>
</organism>
<evidence type="ECO:0000256" key="1">
    <source>
        <dbReference type="ARBA" id="ARBA00022801"/>
    </source>
</evidence>
<dbReference type="Gene3D" id="3.40.50.10890">
    <property type="match status" value="1"/>
</dbReference>
<evidence type="ECO:0000313" key="4">
    <source>
        <dbReference type="EMBL" id="SMO65361.1"/>
    </source>
</evidence>
<dbReference type="Proteomes" id="UP000315971">
    <property type="component" value="Unassembled WGS sequence"/>
</dbReference>
<dbReference type="PANTHER" id="PTHR11203">
    <property type="entry name" value="CLEAVAGE AND POLYADENYLATION SPECIFICITY FACTOR FAMILY MEMBER"/>
    <property type="match status" value="1"/>
</dbReference>
<dbReference type="EMBL" id="FXSZ01000005">
    <property type="protein sequence ID" value="SMO65361.1"/>
    <property type="molecule type" value="Genomic_DNA"/>
</dbReference>